<keyword evidence="5" id="KW-1185">Reference proteome</keyword>
<dbReference type="AlphaFoldDB" id="A0A0A1U716"/>
<keyword evidence="3" id="KW-0539">Nucleus</keyword>
<evidence type="ECO:0000256" key="1">
    <source>
        <dbReference type="ARBA" id="ARBA00004123"/>
    </source>
</evidence>
<keyword evidence="2" id="KW-0804">Transcription</keyword>
<proteinExistence type="predicted"/>
<evidence type="ECO:0000313" key="4">
    <source>
        <dbReference type="EMBL" id="ELP90115.1"/>
    </source>
</evidence>
<evidence type="ECO:0000256" key="2">
    <source>
        <dbReference type="ARBA" id="ARBA00023163"/>
    </source>
</evidence>
<evidence type="ECO:0000256" key="3">
    <source>
        <dbReference type="ARBA" id="ARBA00023242"/>
    </source>
</evidence>
<dbReference type="InterPro" id="IPR007832">
    <property type="entry name" value="RNA_pol_Rpc34"/>
</dbReference>
<gene>
    <name evidence="4" type="ORF">EIN_405290</name>
</gene>
<reference evidence="4 5" key="1">
    <citation type="submission" date="2012-10" db="EMBL/GenBank/DDBJ databases">
        <authorList>
            <person name="Zafar N."/>
            <person name="Inman J."/>
            <person name="Hall N."/>
            <person name="Lorenzi H."/>
            <person name="Caler E."/>
        </authorList>
    </citation>
    <scope>NUCLEOTIDE SEQUENCE [LARGE SCALE GENOMIC DNA]</scope>
    <source>
        <strain evidence="4 5">IP1</strain>
    </source>
</reference>
<dbReference type="GeneID" id="14889023"/>
<organism evidence="4 5">
    <name type="scientific">Entamoeba invadens IP1</name>
    <dbReference type="NCBI Taxonomy" id="370355"/>
    <lineage>
        <taxon>Eukaryota</taxon>
        <taxon>Amoebozoa</taxon>
        <taxon>Evosea</taxon>
        <taxon>Archamoebae</taxon>
        <taxon>Mastigamoebida</taxon>
        <taxon>Entamoebidae</taxon>
        <taxon>Entamoeba</taxon>
    </lineage>
</organism>
<comment type="subcellular location">
    <subcellularLocation>
        <location evidence="1">Nucleus</location>
    </subcellularLocation>
</comment>
<dbReference type="VEuPathDB" id="AmoebaDB:EIN_405290"/>
<dbReference type="EMBL" id="KB206537">
    <property type="protein sequence ID" value="ELP90115.1"/>
    <property type="molecule type" value="Genomic_DNA"/>
</dbReference>
<dbReference type="GO" id="GO:0005666">
    <property type="term" value="C:RNA polymerase III complex"/>
    <property type="evidence" value="ECO:0007669"/>
    <property type="project" value="InterPro"/>
</dbReference>
<evidence type="ECO:0008006" key="6">
    <source>
        <dbReference type="Google" id="ProtNLM"/>
    </source>
</evidence>
<dbReference type="OrthoDB" id="613763at2759"/>
<dbReference type="RefSeq" id="XP_004256886.1">
    <property type="nucleotide sequence ID" value="XM_004256838.1"/>
</dbReference>
<name>A0A0A1U716_ENTIV</name>
<dbReference type="GO" id="GO:0006383">
    <property type="term" value="P:transcription by RNA polymerase III"/>
    <property type="evidence" value="ECO:0007669"/>
    <property type="project" value="InterPro"/>
</dbReference>
<dbReference type="Pfam" id="PF05158">
    <property type="entry name" value="RNA_pol_Rpc34"/>
    <property type="match status" value="1"/>
</dbReference>
<protein>
    <recommendedName>
        <fullName evidence="6">DNA-directed RNA polymerase III subunit RPC6</fullName>
    </recommendedName>
</protein>
<dbReference type="Proteomes" id="UP000014680">
    <property type="component" value="Unassembled WGS sequence"/>
</dbReference>
<accession>A0A0A1U716</accession>
<dbReference type="OMA" id="DTISDHC"/>
<evidence type="ECO:0000313" key="5">
    <source>
        <dbReference type="Proteomes" id="UP000014680"/>
    </source>
</evidence>
<sequence>MKKSTKIARIPKAGRPRKTEEKKNIFYTKTGLDGDFVDTISDHCYMFLLNKGGASVNDVYEYVRESGISTVDIKKEEILSLLNRLVFNGSAECSVVKSTNGSLYTSKIFKPSKMVAQTNPLSLVPCGNCPFLSICSPQNVSCNPRNCKYFSELLTFDVEELSPALSQSN</sequence>
<dbReference type="KEGG" id="eiv:EIN_405290"/>
<dbReference type="InterPro" id="IPR016049">
    <property type="entry name" value="RNA_pol_Rpc34-like"/>
</dbReference>
<dbReference type="PANTHER" id="PTHR12780">
    <property type="entry name" value="RNA POLYMERASE III DNA DIRECTED , 39KD SUBUNIT-RELATED"/>
    <property type="match status" value="1"/>
</dbReference>